<dbReference type="EMBL" id="FNOX01000025">
    <property type="protein sequence ID" value="SDZ69220.1"/>
    <property type="molecule type" value="Genomic_DNA"/>
</dbReference>
<evidence type="ECO:0000313" key="1">
    <source>
        <dbReference type="EMBL" id="SDZ69220.1"/>
    </source>
</evidence>
<dbReference type="SUPFAM" id="SSF75304">
    <property type="entry name" value="Amidase signature (AS) enzymes"/>
    <property type="match status" value="1"/>
</dbReference>
<accession>A0A1H3V3D5</accession>
<dbReference type="AlphaFoldDB" id="A0A1H3V3D5"/>
<protein>
    <recommendedName>
        <fullName evidence="3">Amidase domain-containing protein</fullName>
    </recommendedName>
</protein>
<evidence type="ECO:0000313" key="2">
    <source>
        <dbReference type="Proteomes" id="UP000182902"/>
    </source>
</evidence>
<sequence length="267" mass="28812">MIPRYQLSGGRVLMEKDCREHWRLGMPCRPGLSLPVTEKADSAGHAAEPVEAEPENLSRAGIVFGAAQVVGAAPIPGYNAPALPARPARDPALSLAALSGIDPTGPVMVEVPLVRNNTSFTATQLLSGWRIGFADRYVQGEHREAVEHSKASCAAFDRLRQAGAQLVPVDARRDDNSLQFSLQSNEIDDLVTAHRLDALVSGSESGAFHRACVSGYPSLSEPLGDGATLWFYAARWSRDALPLLLRAYRQVSVRTTTEHAEPSYDVS</sequence>
<gene>
    <name evidence="1" type="ORF">SAMN05216247_12514</name>
</gene>
<dbReference type="InterPro" id="IPR036928">
    <property type="entry name" value="AS_sf"/>
</dbReference>
<dbReference type="Gene3D" id="3.90.1300.10">
    <property type="entry name" value="Amidase signature (AS) domain"/>
    <property type="match status" value="1"/>
</dbReference>
<evidence type="ECO:0008006" key="3">
    <source>
        <dbReference type="Google" id="ProtNLM"/>
    </source>
</evidence>
<proteinExistence type="predicted"/>
<organism evidence="1 2">
    <name type="scientific">Pseudomonas salomonii</name>
    <dbReference type="NCBI Taxonomy" id="191391"/>
    <lineage>
        <taxon>Bacteria</taxon>
        <taxon>Pseudomonadati</taxon>
        <taxon>Pseudomonadota</taxon>
        <taxon>Gammaproteobacteria</taxon>
        <taxon>Pseudomonadales</taxon>
        <taxon>Pseudomonadaceae</taxon>
        <taxon>Pseudomonas</taxon>
    </lineage>
</organism>
<dbReference type="Proteomes" id="UP000182902">
    <property type="component" value="Unassembled WGS sequence"/>
</dbReference>
<name>A0A1H3V3D5_9PSED</name>
<reference evidence="1 2" key="1">
    <citation type="submission" date="2016-10" db="EMBL/GenBank/DDBJ databases">
        <authorList>
            <person name="de Groot N.N."/>
        </authorList>
    </citation>
    <scope>NUCLEOTIDE SEQUENCE [LARGE SCALE GENOMIC DNA]</scope>
    <source>
        <strain evidence="1 2">ICMP 14252</strain>
    </source>
</reference>